<dbReference type="InterPro" id="IPR039901">
    <property type="entry name" value="Kdotransferase"/>
</dbReference>
<keyword evidence="9" id="KW-1133">Transmembrane helix</keyword>
<keyword evidence="9" id="KW-1003">Cell membrane</keyword>
<dbReference type="InterPro" id="IPR038107">
    <property type="entry name" value="Glycos_transf_N_sf"/>
</dbReference>
<dbReference type="Proteomes" id="UP000252182">
    <property type="component" value="Chromosome"/>
</dbReference>
<proteinExistence type="inferred from homology"/>
<dbReference type="GO" id="GO:0043842">
    <property type="term" value="F:Kdo transferase activity"/>
    <property type="evidence" value="ECO:0007669"/>
    <property type="project" value="UniProtKB-EC"/>
</dbReference>
<dbReference type="Pfam" id="PF04413">
    <property type="entry name" value="Glycos_transf_N"/>
    <property type="match status" value="1"/>
</dbReference>
<dbReference type="UniPathway" id="UPA00958"/>
<dbReference type="SUPFAM" id="SSF53756">
    <property type="entry name" value="UDP-Glycosyltransferase/glycogen phosphorylase"/>
    <property type="match status" value="1"/>
</dbReference>
<dbReference type="PANTHER" id="PTHR42755">
    <property type="entry name" value="3-DEOXY-MANNO-OCTULOSONATE CYTIDYLYLTRANSFERASE"/>
    <property type="match status" value="1"/>
</dbReference>
<evidence type="ECO:0000256" key="5">
    <source>
        <dbReference type="ARBA" id="ARBA00031445"/>
    </source>
</evidence>
<evidence type="ECO:0000313" key="11">
    <source>
        <dbReference type="EMBL" id="AXF84814.1"/>
    </source>
</evidence>
<evidence type="ECO:0000256" key="8">
    <source>
        <dbReference type="PIRSR" id="PIRSR639901-2"/>
    </source>
</evidence>
<dbReference type="RefSeq" id="WP_114562075.1">
    <property type="nucleotide sequence ID" value="NZ_CP031124.1"/>
</dbReference>
<reference evidence="12" key="1">
    <citation type="submission" date="2018-07" db="EMBL/GenBank/DDBJ databases">
        <authorList>
            <person name="Kim H."/>
        </authorList>
    </citation>
    <scope>NUCLEOTIDE SEQUENCE [LARGE SCALE GENOMIC DNA]</scope>
    <source>
        <strain evidence="12">F02</strain>
    </source>
</reference>
<dbReference type="OrthoDB" id="9789797at2"/>
<dbReference type="GO" id="GO:0005886">
    <property type="term" value="C:plasma membrane"/>
    <property type="evidence" value="ECO:0007669"/>
    <property type="project" value="UniProtKB-SubCell"/>
</dbReference>
<comment type="catalytic activity">
    <reaction evidence="6 9">
        <text>lipid IVA (E. coli) + CMP-3-deoxy-beta-D-manno-octulosonate = alpha-Kdo-(2-&gt;6)-lipid IVA (E. coli) + CMP + H(+)</text>
        <dbReference type="Rhea" id="RHEA:28066"/>
        <dbReference type="ChEBI" id="CHEBI:15378"/>
        <dbReference type="ChEBI" id="CHEBI:58603"/>
        <dbReference type="ChEBI" id="CHEBI:60364"/>
        <dbReference type="ChEBI" id="CHEBI:60377"/>
        <dbReference type="ChEBI" id="CHEBI:85987"/>
        <dbReference type="EC" id="2.4.99.12"/>
    </reaction>
</comment>
<evidence type="ECO:0000256" key="3">
    <source>
        <dbReference type="ARBA" id="ARBA00019077"/>
    </source>
</evidence>
<keyword evidence="9" id="KW-0472">Membrane</keyword>
<keyword evidence="4 9" id="KW-0808">Transferase</keyword>
<comment type="pathway">
    <text evidence="1 9">Bacterial outer membrane biogenesis; LPS core biosynthesis.</text>
</comment>
<dbReference type="EMBL" id="CP031124">
    <property type="protein sequence ID" value="AXF84814.1"/>
    <property type="molecule type" value="Genomic_DNA"/>
</dbReference>
<organism evidence="11 12">
    <name type="scientific">Ephemeroptericola cinctiostellae</name>
    <dbReference type="NCBI Taxonomy" id="2268024"/>
    <lineage>
        <taxon>Bacteria</taxon>
        <taxon>Pseudomonadati</taxon>
        <taxon>Pseudomonadota</taxon>
        <taxon>Betaproteobacteria</taxon>
        <taxon>Burkholderiales</taxon>
        <taxon>Burkholderiaceae</taxon>
        <taxon>Ephemeroptericola</taxon>
    </lineage>
</organism>
<keyword evidence="9" id="KW-0448">Lipopolysaccharide biosynthesis</keyword>
<dbReference type="GO" id="GO:0009245">
    <property type="term" value="P:lipid A biosynthetic process"/>
    <property type="evidence" value="ECO:0007669"/>
    <property type="project" value="TreeGrafter"/>
</dbReference>
<feature type="transmembrane region" description="Helical" evidence="9">
    <location>
        <begin position="6"/>
        <end position="26"/>
    </location>
</feature>
<comment type="function">
    <text evidence="9">Involved in lipopolysaccharide (LPS) biosynthesis. Catalyzes the transfer of 3-deoxy-D-manno-octulosonate (Kdo) residue(s) from CMP-Kdo to lipid IV(A), the tetraacyldisaccharide-1,4'-bisphosphate precursor of lipid A.</text>
</comment>
<feature type="site" description="Transition state stabilizer" evidence="8">
    <location>
        <position position="141"/>
    </location>
</feature>
<accession>A0A345D8X6</accession>
<keyword evidence="11" id="KW-0328">Glycosyltransferase</keyword>
<evidence type="ECO:0000256" key="1">
    <source>
        <dbReference type="ARBA" id="ARBA00004713"/>
    </source>
</evidence>
<evidence type="ECO:0000256" key="7">
    <source>
        <dbReference type="PIRSR" id="PIRSR639901-1"/>
    </source>
</evidence>
<evidence type="ECO:0000256" key="6">
    <source>
        <dbReference type="ARBA" id="ARBA00049183"/>
    </source>
</evidence>
<evidence type="ECO:0000256" key="2">
    <source>
        <dbReference type="ARBA" id="ARBA00012621"/>
    </source>
</evidence>
<comment type="subcellular location">
    <subcellularLocation>
        <location evidence="9">Cell membrane</location>
    </subcellularLocation>
</comment>
<sequence>MDALILWAYSALLFCLQPLGQIYLLWRARKQPEYARHWGERFAFYLKKRIAPASRRVWVHAVSLGETRAALPLIEALYAAQPDVHVILTHTTPTGRAAGQSLFAAQLADGRMTQVYVPYDLYTVVARFFRTFAPTDVWVMETEVWPNMVAAANRRGVRISLVNGRLSVKSLKQTLKLSRLMGAAYRGFYRICAQTEADAARYVQAGATAAQLVVTGNLKFDMKAPVDQVDQGLVLKRLLGERSVVVLSSTREGEEALWLASLPMLASAFPRGLQWWVVPRHPQRFDDVERLLIDAGFLGERLVRKSELDALPEGARQARMQAAQVVLGDTMGHMFEYYALADVVMMGGAWMPLGGQNFLEPLSIGKPTVIGVHTYNFAQAAADAQVAGALVQCEDMQQGLEVTANLLTHGARYAQQQARAIDFCAMHQGAVAKTLRCLL</sequence>
<feature type="domain" description="3-deoxy-D-manno-octulosonic-acid transferase N-terminal" evidence="10">
    <location>
        <begin position="37"/>
        <end position="222"/>
    </location>
</feature>
<dbReference type="EC" id="2.4.99.12" evidence="2 9"/>
<evidence type="ECO:0000259" key="10">
    <source>
        <dbReference type="Pfam" id="PF04413"/>
    </source>
</evidence>
<keyword evidence="9" id="KW-0812">Transmembrane</keyword>
<feature type="active site" description="Proton acceptor" evidence="7">
    <location>
        <position position="66"/>
    </location>
</feature>
<dbReference type="KEGG" id="hyf:DTO96_100524"/>
<keyword evidence="12" id="KW-1185">Reference proteome</keyword>
<feature type="site" description="Transition state stabilizer" evidence="8">
    <location>
        <position position="219"/>
    </location>
</feature>
<gene>
    <name evidence="11" type="primary">waaA</name>
    <name evidence="11" type="ORF">DTO96_100524</name>
</gene>
<dbReference type="InterPro" id="IPR007507">
    <property type="entry name" value="Glycos_transf_N"/>
</dbReference>
<comment type="similarity">
    <text evidence="9">Belongs to the glycosyltransferase group 1 family.</text>
</comment>
<protein>
    <recommendedName>
        <fullName evidence="3 9">3-deoxy-D-manno-octulosonic acid transferase</fullName>
        <shortName evidence="9">Kdo transferase</shortName>
        <ecNumber evidence="2 9">2.4.99.12</ecNumber>
    </recommendedName>
    <alternativeName>
        <fullName evidence="5 9">Lipid IV(A) 3-deoxy-D-manno-octulosonic acid transferase</fullName>
    </alternativeName>
</protein>
<dbReference type="PANTHER" id="PTHR42755:SF1">
    <property type="entry name" value="3-DEOXY-D-MANNO-OCTULOSONIC ACID TRANSFERASE, MITOCHONDRIAL-RELATED"/>
    <property type="match status" value="1"/>
</dbReference>
<dbReference type="AlphaFoldDB" id="A0A345D8X6"/>
<dbReference type="Gene3D" id="3.40.50.2000">
    <property type="entry name" value="Glycogen Phosphorylase B"/>
    <property type="match status" value="1"/>
</dbReference>
<evidence type="ECO:0000256" key="4">
    <source>
        <dbReference type="ARBA" id="ARBA00022679"/>
    </source>
</evidence>
<evidence type="ECO:0000256" key="9">
    <source>
        <dbReference type="RuleBase" id="RU365103"/>
    </source>
</evidence>
<evidence type="ECO:0000313" key="12">
    <source>
        <dbReference type="Proteomes" id="UP000252182"/>
    </source>
</evidence>
<name>A0A345D8X6_9BURK</name>
<dbReference type="Gene3D" id="3.40.50.11720">
    <property type="entry name" value="3-Deoxy-D-manno-octulosonic-acid transferase, N-terminal domain"/>
    <property type="match status" value="1"/>
</dbReference>
<dbReference type="GO" id="GO:0009244">
    <property type="term" value="P:lipopolysaccharide core region biosynthetic process"/>
    <property type="evidence" value="ECO:0007669"/>
    <property type="project" value="UniProtKB-UniRule"/>
</dbReference>